<dbReference type="PROSITE" id="PS50283">
    <property type="entry name" value="NA_SOLUT_SYMP_3"/>
    <property type="match status" value="1"/>
</dbReference>
<organism evidence="15 16">
    <name type="scientific">Amazona collaria</name>
    <name type="common">yellow-billed parrot</name>
    <dbReference type="NCBI Taxonomy" id="241587"/>
    <lineage>
        <taxon>Eukaryota</taxon>
        <taxon>Metazoa</taxon>
        <taxon>Chordata</taxon>
        <taxon>Craniata</taxon>
        <taxon>Vertebrata</taxon>
        <taxon>Euteleostomi</taxon>
        <taxon>Archelosauria</taxon>
        <taxon>Archosauria</taxon>
        <taxon>Dinosauria</taxon>
        <taxon>Saurischia</taxon>
        <taxon>Theropoda</taxon>
        <taxon>Coelurosauria</taxon>
        <taxon>Aves</taxon>
        <taxon>Neognathae</taxon>
        <taxon>Neoaves</taxon>
        <taxon>Telluraves</taxon>
        <taxon>Australaves</taxon>
        <taxon>Psittaciformes</taxon>
        <taxon>Psittacidae</taxon>
        <taxon>Amazona</taxon>
    </lineage>
</organism>
<evidence type="ECO:0000256" key="10">
    <source>
        <dbReference type="ARBA" id="ARBA00023136"/>
    </source>
</evidence>
<keyword evidence="6 14" id="KW-0812">Transmembrane</keyword>
<evidence type="ECO:0000256" key="11">
    <source>
        <dbReference type="ARBA" id="ARBA00023180"/>
    </source>
</evidence>
<evidence type="ECO:0000256" key="4">
    <source>
        <dbReference type="ARBA" id="ARBA00022475"/>
    </source>
</evidence>
<feature type="transmembrane region" description="Helical" evidence="14">
    <location>
        <begin position="175"/>
        <end position="193"/>
    </location>
</feature>
<dbReference type="Proteomes" id="UP000694522">
    <property type="component" value="Unplaced"/>
</dbReference>
<evidence type="ECO:0000256" key="5">
    <source>
        <dbReference type="ARBA" id="ARBA00022597"/>
    </source>
</evidence>
<dbReference type="Ensembl" id="ENSACOT00000016686.1">
    <property type="protein sequence ID" value="ENSACOP00000016112.1"/>
    <property type="gene ID" value="ENSACOG00000011219.1"/>
</dbReference>
<comment type="similarity">
    <text evidence="2 13">Belongs to the sodium:solute symporter (SSF) (TC 2.A.21) family.</text>
</comment>
<feature type="transmembrane region" description="Helical" evidence="14">
    <location>
        <begin position="36"/>
        <end position="56"/>
    </location>
</feature>
<proteinExistence type="inferred from homology"/>
<evidence type="ECO:0000256" key="7">
    <source>
        <dbReference type="ARBA" id="ARBA00022989"/>
    </source>
</evidence>
<evidence type="ECO:0000256" key="3">
    <source>
        <dbReference type="ARBA" id="ARBA00022448"/>
    </source>
</evidence>
<feature type="transmembrane region" description="Helical" evidence="14">
    <location>
        <begin position="114"/>
        <end position="131"/>
    </location>
</feature>
<keyword evidence="4" id="KW-1003">Cell membrane</keyword>
<evidence type="ECO:0000313" key="16">
    <source>
        <dbReference type="Proteomes" id="UP000694522"/>
    </source>
</evidence>
<evidence type="ECO:0000256" key="1">
    <source>
        <dbReference type="ARBA" id="ARBA00004424"/>
    </source>
</evidence>
<keyword evidence="16" id="KW-1185">Reference proteome</keyword>
<sequence>MSYWFSACGEAEDGGGGAMEGSSAAAPFSLSQQFNVADLIVITAYFSLNTAVGIWASHRVNRNTASAYFLAGRDMVRWPVDGCLPLWSSGGSGLFMGLPGTGAARGIAVSGFEWNVRAVLALIPLFFPWFGGERIWMHRFGLGCHLPQPLCFLFHAQTDLYSGALSVQVCLGWDLYLSIVLALVVMELYTIAGRLLSVCWSLGDLYLMGFTFPALYSFPFVITPPPSPIRKGISLSISKTWWVLQDFGFKQIPSQAFSCPQGLS</sequence>
<evidence type="ECO:0000256" key="9">
    <source>
        <dbReference type="ARBA" id="ARBA00023065"/>
    </source>
</evidence>
<dbReference type="PANTHER" id="PTHR11819:SF128">
    <property type="entry name" value="SODIUM_MANNOSE COTRANSPORTER SLC5A10"/>
    <property type="match status" value="1"/>
</dbReference>
<keyword evidence="9" id="KW-0406">Ion transport</keyword>
<reference evidence="15" key="1">
    <citation type="submission" date="2025-08" db="UniProtKB">
        <authorList>
            <consortium name="Ensembl"/>
        </authorList>
    </citation>
    <scope>IDENTIFICATION</scope>
</reference>
<keyword evidence="3" id="KW-0813">Transport</keyword>
<evidence type="ECO:0000256" key="12">
    <source>
        <dbReference type="ARBA" id="ARBA00023201"/>
    </source>
</evidence>
<reference evidence="15" key="2">
    <citation type="submission" date="2025-09" db="UniProtKB">
        <authorList>
            <consortium name="Ensembl"/>
        </authorList>
    </citation>
    <scope>IDENTIFICATION</scope>
</reference>
<evidence type="ECO:0000256" key="8">
    <source>
        <dbReference type="ARBA" id="ARBA00023053"/>
    </source>
</evidence>
<keyword evidence="11" id="KW-0325">Glycoprotein</keyword>
<comment type="subcellular location">
    <subcellularLocation>
        <location evidence="1">Apical cell membrane</location>
        <topology evidence="1">Multi-pass membrane protein</topology>
    </subcellularLocation>
</comment>
<keyword evidence="8" id="KW-0915">Sodium</keyword>
<evidence type="ECO:0000256" key="2">
    <source>
        <dbReference type="ARBA" id="ARBA00006434"/>
    </source>
</evidence>
<feature type="transmembrane region" description="Helical" evidence="14">
    <location>
        <begin position="205"/>
        <end position="222"/>
    </location>
</feature>
<name>A0A8B9IZ57_9PSIT</name>
<dbReference type="GO" id="GO:0016324">
    <property type="term" value="C:apical plasma membrane"/>
    <property type="evidence" value="ECO:0007669"/>
    <property type="project" value="UniProtKB-SubCell"/>
</dbReference>
<evidence type="ECO:0000256" key="6">
    <source>
        <dbReference type="ARBA" id="ARBA00022692"/>
    </source>
</evidence>
<evidence type="ECO:0000256" key="13">
    <source>
        <dbReference type="RuleBase" id="RU362091"/>
    </source>
</evidence>
<dbReference type="AlphaFoldDB" id="A0A8B9IZ57"/>
<dbReference type="PANTHER" id="PTHR11819">
    <property type="entry name" value="SOLUTE CARRIER FAMILY 5"/>
    <property type="match status" value="1"/>
</dbReference>
<keyword evidence="5" id="KW-0762">Sugar transport</keyword>
<dbReference type="InterPro" id="IPR038377">
    <property type="entry name" value="Na/Glc_symporter_sf"/>
</dbReference>
<keyword evidence="12" id="KW-0739">Sodium transport</keyword>
<keyword evidence="7 14" id="KW-1133">Transmembrane helix</keyword>
<dbReference type="InterPro" id="IPR001734">
    <property type="entry name" value="Na/solute_symporter"/>
</dbReference>
<evidence type="ECO:0000256" key="14">
    <source>
        <dbReference type="SAM" id="Phobius"/>
    </source>
</evidence>
<protein>
    <submittedName>
        <fullName evidence="15">Uncharacterized protein</fullName>
    </submittedName>
</protein>
<dbReference type="Gene3D" id="1.20.1730.10">
    <property type="entry name" value="Sodium/glucose cotransporter"/>
    <property type="match status" value="1"/>
</dbReference>
<dbReference type="Pfam" id="PF00474">
    <property type="entry name" value="SSF"/>
    <property type="match status" value="2"/>
</dbReference>
<evidence type="ECO:0000313" key="15">
    <source>
        <dbReference type="Ensembl" id="ENSACOP00000016112.1"/>
    </source>
</evidence>
<accession>A0A8B9IZ57</accession>
<dbReference type="GO" id="GO:0005412">
    <property type="term" value="F:D-glucose:sodium symporter activity"/>
    <property type="evidence" value="ECO:0007669"/>
    <property type="project" value="TreeGrafter"/>
</dbReference>
<keyword evidence="10 14" id="KW-0472">Membrane</keyword>